<dbReference type="RefSeq" id="WP_011821459.1">
    <property type="nucleotide sequence ID" value="NC_008818.1"/>
</dbReference>
<dbReference type="KEGG" id="hbu:Hbut_0270"/>
<dbReference type="GeneID" id="25393279"/>
<dbReference type="eggNOG" id="arCOG05988">
    <property type="taxonomic scope" value="Archaea"/>
</dbReference>
<name>A2BJI1_HYPBU</name>
<dbReference type="EMBL" id="CP000493">
    <property type="protein sequence ID" value="ABM80142.1"/>
    <property type="molecule type" value="Genomic_DNA"/>
</dbReference>
<organism evidence="1 2">
    <name type="scientific">Hyperthermus butylicus (strain DSM 5456 / JCM 9403 / PLM1-5)</name>
    <dbReference type="NCBI Taxonomy" id="415426"/>
    <lineage>
        <taxon>Archaea</taxon>
        <taxon>Thermoproteota</taxon>
        <taxon>Thermoprotei</taxon>
        <taxon>Desulfurococcales</taxon>
        <taxon>Pyrodictiaceae</taxon>
        <taxon>Hyperthermus</taxon>
    </lineage>
</organism>
<reference evidence="1 2" key="1">
    <citation type="journal article" date="2007" name="Archaea">
        <title>The genome of Hyperthermus butylicus: a sulfur-reducing, peptide fermenting, neutrophilic Crenarchaeote growing up to 108 degrees C.</title>
        <authorList>
            <person name="Brugger K."/>
            <person name="Chen L."/>
            <person name="Stark M."/>
            <person name="Zibat A."/>
            <person name="Redder P."/>
            <person name="Ruepp A."/>
            <person name="Awayez M."/>
            <person name="She Q."/>
            <person name="Garrett R.A."/>
            <person name="Klenk H.P."/>
        </authorList>
    </citation>
    <scope>NUCLEOTIDE SEQUENCE [LARGE SCALE GENOMIC DNA]</scope>
    <source>
        <strain evidence="2">DSM 5456 / JCM 9403 / PLM1-5</strain>
    </source>
</reference>
<dbReference type="AlphaFoldDB" id="A2BJI1"/>
<dbReference type="OrthoDB" id="42906at2157"/>
<accession>A2BJI1</accession>
<dbReference type="EnsemblBacteria" id="ABM80142">
    <property type="protein sequence ID" value="ABM80142"/>
    <property type="gene ID" value="Hbut_0270"/>
</dbReference>
<proteinExistence type="predicted"/>
<sequence length="141" mass="16228">MSVEGETRPRIALIEPEPGAIAREELLEERVAKTERRLREVWEGLEKVEKEVEEFSGVLRLFEGRVAGLEEFKRAAEMVGSWKLQTCIYQSRGICILWRLSREAAERLGMDIVVEDEGIYRVKVSAAPWFCALCPLYQRNA</sequence>
<gene>
    <name evidence="1" type="ordered locus">Hbut_0270</name>
</gene>
<dbReference type="Proteomes" id="UP000002593">
    <property type="component" value="Chromosome"/>
</dbReference>
<dbReference type="SUPFAM" id="SSF57997">
    <property type="entry name" value="Tropomyosin"/>
    <property type="match status" value="1"/>
</dbReference>
<evidence type="ECO:0000313" key="1">
    <source>
        <dbReference type="EMBL" id="ABM80142.1"/>
    </source>
</evidence>
<evidence type="ECO:0000313" key="2">
    <source>
        <dbReference type="Proteomes" id="UP000002593"/>
    </source>
</evidence>
<protein>
    <submittedName>
        <fullName evidence="1">Uncharacterized protein</fullName>
    </submittedName>
</protein>
<dbReference type="HOGENOM" id="CLU_1811488_0_0_2"/>
<keyword evidence="2" id="KW-1185">Reference proteome</keyword>